<accession>A0A410P650</accession>
<evidence type="ECO:0000256" key="1">
    <source>
        <dbReference type="ARBA" id="ARBA00006611"/>
    </source>
</evidence>
<reference evidence="3 4" key="1">
    <citation type="submission" date="2017-01" db="EMBL/GenBank/DDBJ databases">
        <title>First insights into the biology of 'candidatus Vampirococcus archaeovorus'.</title>
        <authorList>
            <person name="Kizina J."/>
            <person name="Jordan S."/>
            <person name="Stueber K."/>
            <person name="Reinhardt R."/>
            <person name="Harder J."/>
        </authorList>
    </citation>
    <scope>NUCLEOTIDE SEQUENCE [LARGE SCALE GENOMIC DNA]</scope>
    <source>
        <strain evidence="3 4">LiM</strain>
    </source>
</reference>
<evidence type="ECO:0000313" key="3">
    <source>
        <dbReference type="EMBL" id="QAT17434.1"/>
    </source>
</evidence>
<keyword evidence="4" id="KW-1185">Reference proteome</keyword>
<name>A0A410P650_VELA1</name>
<protein>
    <submittedName>
        <fullName evidence="3">Secretion system ATPase related to VirB11/CpaF</fullName>
    </submittedName>
</protein>
<dbReference type="OrthoDB" id="9810761at2"/>
<gene>
    <name evidence="3" type="ORF">BU251_06755</name>
</gene>
<dbReference type="Pfam" id="PF00437">
    <property type="entry name" value="T2SSE"/>
    <property type="match status" value="1"/>
</dbReference>
<dbReference type="InterPro" id="IPR050921">
    <property type="entry name" value="T4SS_GSP_E_ATPase"/>
</dbReference>
<evidence type="ECO:0000313" key="4">
    <source>
        <dbReference type="Proteomes" id="UP000287243"/>
    </source>
</evidence>
<dbReference type="Gene3D" id="3.30.450.380">
    <property type="match status" value="1"/>
</dbReference>
<dbReference type="SUPFAM" id="SSF52540">
    <property type="entry name" value="P-loop containing nucleoside triphosphate hydrolases"/>
    <property type="match status" value="1"/>
</dbReference>
<dbReference type="PANTHER" id="PTHR30486">
    <property type="entry name" value="TWITCHING MOTILITY PROTEIN PILT"/>
    <property type="match status" value="1"/>
</dbReference>
<dbReference type="GO" id="GO:0016887">
    <property type="term" value="F:ATP hydrolysis activity"/>
    <property type="evidence" value="ECO:0007669"/>
    <property type="project" value="InterPro"/>
</dbReference>
<dbReference type="PANTHER" id="PTHR30486:SF15">
    <property type="entry name" value="TYPE II_IV SECRETION SYSTEM ATPASE"/>
    <property type="match status" value="1"/>
</dbReference>
<dbReference type="AlphaFoldDB" id="A0A410P650"/>
<dbReference type="InterPro" id="IPR001482">
    <property type="entry name" value="T2SS/T4SS_dom"/>
</dbReference>
<dbReference type="CDD" id="cd01130">
    <property type="entry name" value="VirB11-like_ATPase"/>
    <property type="match status" value="1"/>
</dbReference>
<comment type="similarity">
    <text evidence="1">Belongs to the GSP E family.</text>
</comment>
<dbReference type="RefSeq" id="WP_128700266.1">
    <property type="nucleotide sequence ID" value="NZ_CP019384.1"/>
</dbReference>
<dbReference type="KEGG" id="vai:BU251_06755"/>
<dbReference type="EMBL" id="CP019384">
    <property type="protein sequence ID" value="QAT17434.1"/>
    <property type="molecule type" value="Genomic_DNA"/>
</dbReference>
<feature type="domain" description="Bacterial type II secretion system protein E" evidence="2">
    <location>
        <begin position="149"/>
        <end position="316"/>
    </location>
</feature>
<dbReference type="Proteomes" id="UP000287243">
    <property type="component" value="Chromosome"/>
</dbReference>
<dbReference type="InterPro" id="IPR027417">
    <property type="entry name" value="P-loop_NTPase"/>
</dbReference>
<dbReference type="Gene3D" id="3.40.50.300">
    <property type="entry name" value="P-loop containing nucleotide triphosphate hydrolases"/>
    <property type="match status" value="1"/>
</dbReference>
<organism evidence="3 4">
    <name type="scientific">Velamenicoccus archaeovorus</name>
    <dbReference type="NCBI Taxonomy" id="1930593"/>
    <lineage>
        <taxon>Bacteria</taxon>
        <taxon>Pseudomonadati</taxon>
        <taxon>Candidatus Omnitrophota</taxon>
        <taxon>Candidatus Velamenicoccus</taxon>
    </lineage>
</organism>
<evidence type="ECO:0000259" key="2">
    <source>
        <dbReference type="Pfam" id="PF00437"/>
    </source>
</evidence>
<proteinExistence type="inferred from homology"/>
<sequence>MEKRKVDIEAKILDKILGRINLLQNDSEKKNIVSDVISELYGATKEDTFLQSQTLSELSNDAERENFIDKFFSYGIIEDLLRDPDVEDIVINSLRPIYIHHTYKGLTQTDKRFTTPKELDVFIKKLVVFSGRTSLKKLNNLELANVQGRVNIAMSPFGPQITITKIKENPLSVIDLIRKGALNYDIAALFWLYMEGMSIRPANILILGAPGAGKTTLLNALLSFVPSKERLVIIEDTLELNTLREDSWSRMESDEEVTLADLVKNSLRMRPERIVVGEVRGEEAQDLMTAMNIGKYCMGTIHAAAAREAIIRLQNEPMNIPETLVNLVDVFITLVKFHVKDEVFRVVSEIAETAGMEQKKVLLSAVWRYDYESRTFIEDSPSSVFRDKVARASGMNALDVIKELKVRSEVLKILDNKDVSDMEDACRFFRLYNKDADEALKSIDLTKAEIMKNIHV</sequence>